<dbReference type="EMBL" id="KC904540">
    <property type="protein sequence ID" value="AGS48184.1"/>
    <property type="molecule type" value="Genomic_RNA"/>
</dbReference>
<dbReference type="OrthoDB" id="31095at10239"/>
<evidence type="ECO:0000313" key="4">
    <source>
        <dbReference type="EMBL" id="AGS48184.1"/>
    </source>
</evidence>
<dbReference type="GO" id="GO:0019028">
    <property type="term" value="C:viral capsid"/>
    <property type="evidence" value="ECO:0007669"/>
    <property type="project" value="UniProtKB-KW"/>
</dbReference>
<reference evidence="4 5" key="1">
    <citation type="journal article" date="2013" name="Virus Res.">
        <title>Molecular characterization and population structure of blackberry vein banding associated virus, new ampelovirus associated with yellow vein disease.</title>
        <authorList>
            <person name="Thekke-Veetil T."/>
            <person name="Aboughanem-Sabanadzovic N."/>
            <person name="Keller K.E."/>
            <person name="Martin R.R."/>
            <person name="Sabanadzovic S."/>
            <person name="Tzanetakis I.E."/>
        </authorList>
    </citation>
    <scope>NUCLEOTIDE SEQUENCE [LARGE SCALE GENOMIC DNA]</scope>
    <source>
        <strain evidence="4">Mississippi1</strain>
    </source>
</reference>
<evidence type="ECO:0000256" key="1">
    <source>
        <dbReference type="ARBA" id="ARBA00004328"/>
    </source>
</evidence>
<keyword evidence="2 4" id="KW-0167">Capsid protein</keyword>
<dbReference type="KEGG" id="vg:16547965"/>
<dbReference type="RefSeq" id="YP_008411016.1">
    <property type="nucleotide sequence ID" value="NC_022072.1"/>
</dbReference>
<evidence type="ECO:0000313" key="5">
    <source>
        <dbReference type="Proteomes" id="UP000201347"/>
    </source>
</evidence>
<keyword evidence="3" id="KW-0946">Virion</keyword>
<dbReference type="Pfam" id="PF01785">
    <property type="entry name" value="Closter_coat"/>
    <property type="match status" value="1"/>
</dbReference>
<organism evidence="4 5">
    <name type="scientific">Blackberry vein banding-associated virus</name>
    <dbReference type="NCBI Taxonomy" id="1381464"/>
    <lineage>
        <taxon>Viruses</taxon>
        <taxon>Riboviria</taxon>
        <taxon>Orthornavirae</taxon>
        <taxon>Kitrinoviricota</taxon>
        <taxon>Alsuviricetes</taxon>
        <taxon>Martellivirales</taxon>
        <taxon>Closteroviridae</taxon>
        <taxon>Ampelovirus</taxon>
        <taxon>Ampelovirus venarubi</taxon>
    </lineage>
</organism>
<evidence type="ECO:0000256" key="2">
    <source>
        <dbReference type="ARBA" id="ARBA00022561"/>
    </source>
</evidence>
<dbReference type="Proteomes" id="UP000201347">
    <property type="component" value="Segment"/>
</dbReference>
<evidence type="ECO:0000256" key="3">
    <source>
        <dbReference type="ARBA" id="ARBA00022844"/>
    </source>
</evidence>
<dbReference type="GeneID" id="16547965"/>
<dbReference type="InterPro" id="IPR002679">
    <property type="entry name" value="Closter_coat"/>
</dbReference>
<comment type="subcellular location">
    <subcellularLocation>
        <location evidence="1">Virion</location>
    </subcellularLocation>
</comment>
<protein>
    <submittedName>
        <fullName evidence="4">Minor coat protein</fullName>
    </submittedName>
</protein>
<accession>S5TIV9</accession>
<name>S5TIV9_9CLOS</name>
<keyword evidence="5" id="KW-1185">Reference proteome</keyword>
<sequence length="476" mass="54111">MATYTLTPFIETNSRRERLKYEKIKTFADLEALQVTDNRVDNFSRLCTVESCKIERTAELRVVGQVTLFKARGRDLQSGESLSCRIRFLAASGKFLEVAITHNFPYVRRENITTRRYDGSVAKEMATGRNFTLNSWDESPYHLEISVSPSRMSVEVNNGWFLSDIAGIGEEIEEIKLYRVFRTVDNQAFPGKYDDSIIEKIFATVSRSNKTLTFSQRLLELTRKTCTFSLKYVRLVDEGSLVDEPAVTEQPMNVTRPTSELEKLQMVGTLDKLVVERGKAIYDTPEKVFNIRESDIYDERFMDKVEALKVNSRLNALMFSLGSDGSVTDKGNFLVGLIQLFLLYSTVKHPTLNPAYKIRITLNGKEVDLSFQAVRRAILDGDDDYSSTNKVRTYMRYYGNTAVSLLLSGKLQPAYTAAAKHGVPKRFLPFCFDFAILDSRYYTQDVMKANALASAYAIRLAKEKGEGKEQYNLLAP</sequence>
<proteinExistence type="predicted"/>